<sequence length="248" mass="28526">MVKKTLIPLFLIFMLNLSFAQEWNSQFGSPVVVLTEYNPWEMVIGSDVPTIAIYKSGNIIYQLPKKKMSKFYTVNLDSIQTQNLINSLGITDSLSKMTAYVETTSLTDQPTNELILNFDQPNTKGVYGDLRNSNAARAKTPSYFLNVFDKLINYKNKKATEWLPETIEVLLTDYNHSVETPKNWPENWPNLDSETTIRRSEFLYSVYLSKSNFEEFLTLLNSLEENQAVVLNGKKFSVSYRLPFPNLK</sequence>
<dbReference type="RefSeq" id="WP_279450014.1">
    <property type="nucleotide sequence ID" value="NZ_CP122379.1"/>
</dbReference>
<feature type="chain" id="PRO_5046841370" evidence="1">
    <location>
        <begin position="21"/>
        <end position="248"/>
    </location>
</feature>
<evidence type="ECO:0000256" key="1">
    <source>
        <dbReference type="SAM" id="SignalP"/>
    </source>
</evidence>
<name>A0ABY8KXR8_9FLAO</name>
<gene>
    <name evidence="2" type="ORF">QCQ61_06790</name>
</gene>
<keyword evidence="1" id="KW-0732">Signal</keyword>
<proteinExistence type="predicted"/>
<keyword evidence="3" id="KW-1185">Reference proteome</keyword>
<accession>A0ABY8KXR8</accession>
<evidence type="ECO:0000313" key="3">
    <source>
        <dbReference type="Proteomes" id="UP001238523"/>
    </source>
</evidence>
<evidence type="ECO:0000313" key="2">
    <source>
        <dbReference type="EMBL" id="WGF93887.1"/>
    </source>
</evidence>
<dbReference type="EMBL" id="CP122379">
    <property type="protein sequence ID" value="WGF93887.1"/>
    <property type="molecule type" value="Genomic_DNA"/>
</dbReference>
<protein>
    <submittedName>
        <fullName evidence="2">Uncharacterized protein</fullName>
    </submittedName>
</protein>
<reference evidence="2 3" key="1">
    <citation type="submission" date="2023-04" db="EMBL/GenBank/DDBJ databases">
        <title>Taxonomic identification of the Arctic strain Aequorivita sp. nov. and transcriptomic analysis in response to temperature stress.</title>
        <authorList>
            <person name="Liu W."/>
            <person name="Cong B."/>
            <person name="Lin J."/>
        </authorList>
    </citation>
    <scope>NUCLEOTIDE SEQUENCE [LARGE SCALE GENOMIC DNA]</scope>
    <source>
        <strain evidence="2 3">Ant34-E75</strain>
    </source>
</reference>
<feature type="signal peptide" evidence="1">
    <location>
        <begin position="1"/>
        <end position="20"/>
    </location>
</feature>
<dbReference type="Proteomes" id="UP001238523">
    <property type="component" value="Chromosome"/>
</dbReference>
<organism evidence="2 3">
    <name type="scientific">Aequorivita marisscotiae</name>
    <dbReference type="NCBI Taxonomy" id="3040348"/>
    <lineage>
        <taxon>Bacteria</taxon>
        <taxon>Pseudomonadati</taxon>
        <taxon>Bacteroidota</taxon>
        <taxon>Flavobacteriia</taxon>
        <taxon>Flavobacteriales</taxon>
        <taxon>Flavobacteriaceae</taxon>
        <taxon>Aequorivita</taxon>
    </lineage>
</organism>